<comment type="caution">
    <text evidence="1">The sequence shown here is derived from an EMBL/GenBank/DDBJ whole genome shotgun (WGS) entry which is preliminary data.</text>
</comment>
<reference evidence="1" key="2">
    <citation type="submission" date="2020-09" db="EMBL/GenBank/DDBJ databases">
        <authorList>
            <person name="Sun Q."/>
            <person name="Zhou Y."/>
        </authorList>
    </citation>
    <scope>NUCLEOTIDE SEQUENCE</scope>
    <source>
        <strain evidence="1">CGMCC 1.10749</strain>
    </source>
</reference>
<dbReference type="InterPro" id="IPR016155">
    <property type="entry name" value="Mopterin_synth/thiamin_S_b"/>
</dbReference>
<name>A0A8H9FSS0_9MICO</name>
<dbReference type="EMBL" id="BMEA01000002">
    <property type="protein sequence ID" value="GGB80912.1"/>
    <property type="molecule type" value="Genomic_DNA"/>
</dbReference>
<dbReference type="RefSeq" id="WP_052116813.1">
    <property type="nucleotide sequence ID" value="NZ_BMEA01000002.1"/>
</dbReference>
<dbReference type="InterPro" id="IPR003749">
    <property type="entry name" value="ThiS/MoaD-like"/>
</dbReference>
<dbReference type="AlphaFoldDB" id="A0A8H9FSS0"/>
<reference evidence="1" key="1">
    <citation type="journal article" date="2014" name="Int. J. Syst. Evol. Microbiol.">
        <title>Complete genome sequence of Corynebacterium casei LMG S-19264T (=DSM 44701T), isolated from a smear-ripened cheese.</title>
        <authorList>
            <consortium name="US DOE Joint Genome Institute (JGI-PGF)"/>
            <person name="Walter F."/>
            <person name="Albersmeier A."/>
            <person name="Kalinowski J."/>
            <person name="Ruckert C."/>
        </authorList>
    </citation>
    <scope>NUCLEOTIDE SEQUENCE</scope>
    <source>
        <strain evidence="1">CGMCC 1.10749</strain>
    </source>
</reference>
<protein>
    <submittedName>
        <fullName evidence="1">Thiamine biosynthesis protein ThiS</fullName>
    </submittedName>
</protein>
<gene>
    <name evidence="1" type="ORF">GCM10011314_20640</name>
</gene>
<evidence type="ECO:0000313" key="1">
    <source>
        <dbReference type="EMBL" id="GGB80912.1"/>
    </source>
</evidence>
<proteinExistence type="predicted"/>
<dbReference type="Pfam" id="PF02597">
    <property type="entry name" value="ThiS"/>
    <property type="match status" value="1"/>
</dbReference>
<dbReference type="Gene3D" id="3.10.20.30">
    <property type="match status" value="1"/>
</dbReference>
<dbReference type="SUPFAM" id="SSF54285">
    <property type="entry name" value="MoaD/ThiS"/>
    <property type="match status" value="1"/>
</dbReference>
<organism evidence="1 2">
    <name type="scientific">Knoellia flava</name>
    <dbReference type="NCBI Taxonomy" id="913969"/>
    <lineage>
        <taxon>Bacteria</taxon>
        <taxon>Bacillati</taxon>
        <taxon>Actinomycetota</taxon>
        <taxon>Actinomycetes</taxon>
        <taxon>Micrococcales</taxon>
        <taxon>Intrasporangiaceae</taxon>
        <taxon>Knoellia</taxon>
    </lineage>
</organism>
<evidence type="ECO:0000313" key="2">
    <source>
        <dbReference type="Proteomes" id="UP000628079"/>
    </source>
</evidence>
<dbReference type="InterPro" id="IPR012675">
    <property type="entry name" value="Beta-grasp_dom_sf"/>
</dbReference>
<sequence>MTTIDGARRALRPVTLRYWAGARAAAGVTEETIETGPTVGDVLDDAVAMHPDLRDVVAVCSVLLEGRAVGREAVVADGQVLEVLPPFAGG</sequence>
<dbReference type="Proteomes" id="UP000628079">
    <property type="component" value="Unassembled WGS sequence"/>
</dbReference>
<accession>A0A8H9FSS0</accession>